<keyword evidence="2" id="KW-1185">Reference proteome</keyword>
<evidence type="ECO:0000313" key="2">
    <source>
        <dbReference type="Proteomes" id="UP001168096"/>
    </source>
</evidence>
<protein>
    <submittedName>
        <fullName evidence="1">Uncharacterized protein</fullName>
    </submittedName>
</protein>
<gene>
    <name evidence="1" type="ORF">QPK29_003845</name>
</gene>
<proteinExistence type="predicted"/>
<dbReference type="EMBL" id="JASNRB020000002">
    <property type="protein sequence ID" value="MFJ1466831.1"/>
    <property type="molecule type" value="Genomic_DNA"/>
</dbReference>
<dbReference type="Proteomes" id="UP001168096">
    <property type="component" value="Unassembled WGS sequence"/>
</dbReference>
<organism evidence="1 2">
    <name type="scientific">Massilia orientalis</name>
    <dbReference type="NCBI Taxonomy" id="3050128"/>
    <lineage>
        <taxon>Bacteria</taxon>
        <taxon>Pseudomonadati</taxon>
        <taxon>Pseudomonadota</taxon>
        <taxon>Betaproteobacteria</taxon>
        <taxon>Burkholderiales</taxon>
        <taxon>Oxalobacteraceae</taxon>
        <taxon>Telluria group</taxon>
        <taxon>Massilia</taxon>
    </lineage>
</organism>
<name>A0ACC7MAD8_9BURK</name>
<accession>A0ACC7MAD8</accession>
<reference evidence="1" key="1">
    <citation type="submission" date="2024-11" db="EMBL/GenBank/DDBJ databases">
        <title>Description of Massilia orientalis sp. nov., isolated from rhizosphere soil of Ageratina adenophora.</title>
        <authorList>
            <person name="Wang Y."/>
        </authorList>
    </citation>
    <scope>NUCLEOTIDE SEQUENCE</scope>
    <source>
        <strain evidence="1">YIM B02787</strain>
    </source>
</reference>
<comment type="caution">
    <text evidence="1">The sequence shown here is derived from an EMBL/GenBank/DDBJ whole genome shotgun (WGS) entry which is preliminary data.</text>
</comment>
<sequence length="259" mass="28542">MLSISNTGMVPLSLFRRIAICAAASCLASLPAAADEVRYTGPLTVKAVDEFIRSNDDKPVTQLSISSLGGILDAGIKLGRWVRQKHADVRVNFFCASACANYVFAAGRHKIIAPDSVVMWHGGVQAWEFTEVLDEYRKQVALAMRPDPDPYARFAVAALRRYSTVADVRDLETAYFKEIGFDGALVLLGAQPVHYDTEWWTATVGVMEKYGLEDIEAPADYGTPAYLNRSIFRRMLFKNARVTFELGPDGAVVATPVDR</sequence>
<evidence type="ECO:0000313" key="1">
    <source>
        <dbReference type="EMBL" id="MFJ1466831.1"/>
    </source>
</evidence>